<dbReference type="InterPro" id="IPR019734">
    <property type="entry name" value="TPR_rpt"/>
</dbReference>
<evidence type="ECO:0000313" key="2">
    <source>
        <dbReference type="EMBL" id="QEC68950.1"/>
    </source>
</evidence>
<accession>A0A5B8VBR5</accession>
<organism evidence="2 3">
    <name type="scientific">Panacibacter ginsenosidivorans</name>
    <dbReference type="NCBI Taxonomy" id="1813871"/>
    <lineage>
        <taxon>Bacteria</taxon>
        <taxon>Pseudomonadati</taxon>
        <taxon>Bacteroidota</taxon>
        <taxon>Chitinophagia</taxon>
        <taxon>Chitinophagales</taxon>
        <taxon>Chitinophagaceae</taxon>
        <taxon>Panacibacter</taxon>
    </lineage>
</organism>
<keyword evidence="1" id="KW-0802">TPR repeat</keyword>
<protein>
    <submittedName>
        <fullName evidence="2">Tetratricopeptide repeat protein</fullName>
    </submittedName>
</protein>
<dbReference type="AlphaFoldDB" id="A0A5B8VBR5"/>
<dbReference type="EMBL" id="CP042435">
    <property type="protein sequence ID" value="QEC68950.1"/>
    <property type="molecule type" value="Genomic_DNA"/>
</dbReference>
<dbReference type="SUPFAM" id="SSF48452">
    <property type="entry name" value="TPR-like"/>
    <property type="match status" value="1"/>
</dbReference>
<dbReference type="Gene3D" id="1.25.40.10">
    <property type="entry name" value="Tetratricopeptide repeat domain"/>
    <property type="match status" value="2"/>
</dbReference>
<gene>
    <name evidence="2" type="ORF">FRZ67_17145</name>
</gene>
<evidence type="ECO:0000313" key="3">
    <source>
        <dbReference type="Proteomes" id="UP000321533"/>
    </source>
</evidence>
<evidence type="ECO:0000256" key="1">
    <source>
        <dbReference type="PROSITE-ProRule" id="PRU00339"/>
    </source>
</evidence>
<reference evidence="2 3" key="1">
    <citation type="journal article" date="2016" name="Int. J. Syst. Evol. Microbiol.">
        <title>Panacibacter ginsenosidivorans gen. nov., sp. nov., with ginsenoside converting activity isolated from soil of a ginseng field.</title>
        <authorList>
            <person name="Siddiqi M.Z."/>
            <person name="Muhammad Shafi S."/>
            <person name="Choi K.D."/>
            <person name="Im W.T."/>
        </authorList>
    </citation>
    <scope>NUCLEOTIDE SEQUENCE [LARGE SCALE GENOMIC DNA]</scope>
    <source>
        <strain evidence="2 3">Gsoil1550</strain>
    </source>
</reference>
<dbReference type="OrthoDB" id="1466726at2"/>
<keyword evidence="3" id="KW-1185">Reference proteome</keyword>
<name>A0A5B8VBR5_9BACT</name>
<sequence length="525" mass="60991">MSRTALLLYRFRCVAHLCGNNAIRQNAVVFRKYLFLSVLSFFSFISVKAEKVFDFSTTCQLAYQQISSLKLNAGEQLLQQARKENPDNLIPEMLESYIDFYVLFFNEDQSEYDKRFEHFAERLEKIEEGPETSPFYNYCRTVVYMQKACVEIKFGRQWSAGWSFRKAFSLIKENKKDYPAFQLNNMIYGPMQVAAGTIPPGYKWLASIFGIKGSIKDGMALMQQFLNSNDAMAKLFFNEASFYYCYILFYVQNQQEEVFQFISQRKLDVVNNHLLAYMAANLAINNKKTEYAKNVILNRNQSPEYLNIAVWDFEMAYVKMHHLETAEAIQYFQRFFNKFKGKFYVKDAYEKLSWCYYLQGNVAAAENARKQVLEKGSQMTDADKQASKDAKEAGWPNLLLLKVRLLNDGGYNTEALGLLNGKSSNNFEKPEEKLEFAYRVGRIYDDIGRDSEAVKMYLFAIKLGQNRTEYYAARAALQIGWIYERQGKKDAAIKFYTQCMDMKDHDYKDSLDQKAKAGIARCEGT</sequence>
<feature type="repeat" description="TPR" evidence="1">
    <location>
        <begin position="473"/>
        <end position="506"/>
    </location>
</feature>
<dbReference type="KEGG" id="pgin:FRZ67_17145"/>
<dbReference type="Pfam" id="PF13181">
    <property type="entry name" value="TPR_8"/>
    <property type="match status" value="1"/>
</dbReference>
<dbReference type="PROSITE" id="PS50005">
    <property type="entry name" value="TPR"/>
    <property type="match status" value="1"/>
</dbReference>
<dbReference type="InterPro" id="IPR011990">
    <property type="entry name" value="TPR-like_helical_dom_sf"/>
</dbReference>
<proteinExistence type="predicted"/>
<dbReference type="SMART" id="SM00028">
    <property type="entry name" value="TPR"/>
    <property type="match status" value="2"/>
</dbReference>
<dbReference type="Proteomes" id="UP000321533">
    <property type="component" value="Chromosome"/>
</dbReference>